<feature type="transmembrane region" description="Helical" evidence="1">
    <location>
        <begin position="41"/>
        <end position="59"/>
    </location>
</feature>
<feature type="domain" description="GGDEF" evidence="3">
    <location>
        <begin position="374"/>
        <end position="505"/>
    </location>
</feature>
<feature type="transmembrane region" description="Helical" evidence="1">
    <location>
        <begin position="79"/>
        <end position="102"/>
    </location>
</feature>
<dbReference type="SMART" id="SM00052">
    <property type="entry name" value="EAL"/>
    <property type="match status" value="1"/>
</dbReference>
<organism evidence="4 5">
    <name type="scientific">Nocardioides vastitatis</name>
    <dbReference type="NCBI Taxonomy" id="2568655"/>
    <lineage>
        <taxon>Bacteria</taxon>
        <taxon>Bacillati</taxon>
        <taxon>Actinomycetota</taxon>
        <taxon>Actinomycetes</taxon>
        <taxon>Propionibacteriales</taxon>
        <taxon>Nocardioidaceae</taxon>
        <taxon>Nocardioides</taxon>
    </lineage>
</organism>
<dbReference type="Gene3D" id="3.30.70.270">
    <property type="match status" value="1"/>
</dbReference>
<dbReference type="PANTHER" id="PTHR44757">
    <property type="entry name" value="DIGUANYLATE CYCLASE DGCP"/>
    <property type="match status" value="1"/>
</dbReference>
<evidence type="ECO:0000313" key="5">
    <source>
        <dbReference type="Proteomes" id="UP001596072"/>
    </source>
</evidence>
<keyword evidence="1" id="KW-0472">Membrane</keyword>
<dbReference type="SUPFAM" id="SSF55073">
    <property type="entry name" value="Nucleotide cyclase"/>
    <property type="match status" value="1"/>
</dbReference>
<dbReference type="SUPFAM" id="SSF141868">
    <property type="entry name" value="EAL domain-like"/>
    <property type="match status" value="1"/>
</dbReference>
<evidence type="ECO:0000259" key="3">
    <source>
        <dbReference type="PROSITE" id="PS50887"/>
    </source>
</evidence>
<dbReference type="Gene3D" id="3.20.20.450">
    <property type="entry name" value="EAL domain"/>
    <property type="match status" value="1"/>
</dbReference>
<feature type="transmembrane region" description="Helical" evidence="1">
    <location>
        <begin position="184"/>
        <end position="205"/>
    </location>
</feature>
<evidence type="ECO:0000313" key="4">
    <source>
        <dbReference type="EMBL" id="MFC5728654.1"/>
    </source>
</evidence>
<reference evidence="5" key="1">
    <citation type="journal article" date="2019" name="Int. J. Syst. Evol. Microbiol.">
        <title>The Global Catalogue of Microorganisms (GCM) 10K type strain sequencing project: providing services to taxonomists for standard genome sequencing and annotation.</title>
        <authorList>
            <consortium name="The Broad Institute Genomics Platform"/>
            <consortium name="The Broad Institute Genome Sequencing Center for Infectious Disease"/>
            <person name="Wu L."/>
            <person name="Ma J."/>
        </authorList>
    </citation>
    <scope>NUCLEOTIDE SEQUENCE [LARGE SCALE GENOMIC DNA]</scope>
    <source>
        <strain evidence="5">YIM 94188</strain>
    </source>
</reference>
<name>A0ABW0ZCC4_9ACTN</name>
<dbReference type="EMBL" id="JBHSNS010000002">
    <property type="protein sequence ID" value="MFC5728654.1"/>
    <property type="molecule type" value="Genomic_DNA"/>
</dbReference>
<dbReference type="InterPro" id="IPR001633">
    <property type="entry name" value="EAL_dom"/>
</dbReference>
<gene>
    <name evidence="4" type="ORF">ACFPQB_06960</name>
</gene>
<dbReference type="PROSITE" id="PS50887">
    <property type="entry name" value="GGDEF"/>
    <property type="match status" value="1"/>
</dbReference>
<keyword evidence="1" id="KW-0812">Transmembrane</keyword>
<dbReference type="InterPro" id="IPR029787">
    <property type="entry name" value="Nucleotide_cyclase"/>
</dbReference>
<comment type="caution">
    <text evidence="4">The sequence shown here is derived from an EMBL/GenBank/DDBJ whole genome shotgun (WGS) entry which is preliminary data.</text>
</comment>
<feature type="transmembrane region" description="Helical" evidence="1">
    <location>
        <begin position="146"/>
        <end position="172"/>
    </location>
</feature>
<evidence type="ECO:0000259" key="2">
    <source>
        <dbReference type="PROSITE" id="PS50883"/>
    </source>
</evidence>
<dbReference type="Proteomes" id="UP001596072">
    <property type="component" value="Unassembled WGS sequence"/>
</dbReference>
<dbReference type="Pfam" id="PF00990">
    <property type="entry name" value="GGDEF"/>
    <property type="match status" value="1"/>
</dbReference>
<dbReference type="RefSeq" id="WP_136434771.1">
    <property type="nucleotide sequence ID" value="NZ_JBHSNS010000002.1"/>
</dbReference>
<dbReference type="CDD" id="cd01949">
    <property type="entry name" value="GGDEF"/>
    <property type="match status" value="1"/>
</dbReference>
<dbReference type="PROSITE" id="PS50883">
    <property type="entry name" value="EAL"/>
    <property type="match status" value="1"/>
</dbReference>
<keyword evidence="5" id="KW-1185">Reference proteome</keyword>
<accession>A0ABW0ZCC4</accession>
<dbReference type="InterPro" id="IPR000160">
    <property type="entry name" value="GGDEF_dom"/>
</dbReference>
<evidence type="ECO:0000256" key="1">
    <source>
        <dbReference type="SAM" id="Phobius"/>
    </source>
</evidence>
<dbReference type="CDD" id="cd01948">
    <property type="entry name" value="EAL"/>
    <property type="match status" value="1"/>
</dbReference>
<feature type="transmembrane region" description="Helical" evidence="1">
    <location>
        <begin position="114"/>
        <end position="134"/>
    </location>
</feature>
<keyword evidence="1" id="KW-1133">Transmembrane helix</keyword>
<dbReference type="Pfam" id="PF00563">
    <property type="entry name" value="EAL"/>
    <property type="match status" value="1"/>
</dbReference>
<dbReference type="SMART" id="SM00267">
    <property type="entry name" value="GGDEF"/>
    <property type="match status" value="1"/>
</dbReference>
<dbReference type="InterPro" id="IPR035919">
    <property type="entry name" value="EAL_sf"/>
</dbReference>
<protein>
    <submittedName>
        <fullName evidence="4">Bifunctional diguanylate cyclase/phosphodiesterase</fullName>
    </submittedName>
</protein>
<dbReference type="PANTHER" id="PTHR44757:SF2">
    <property type="entry name" value="BIOFILM ARCHITECTURE MAINTENANCE PROTEIN MBAA"/>
    <property type="match status" value="1"/>
</dbReference>
<sequence>MTTLIDRLRSSRGWWFDLSVCGVGIALFVQASVGALRDGSGLNAVAFLGIPLILVIARFPVVIDIQDGGIEVGFDSCVLMFLLCTLDAHDALVVWSLGVLLTQLTTAKRLSSKIFNIGVGITAGFLASAVLGLVRGEALGTPRELAAVAAAAAVYFAADFVVSAFSLAISGATTLRDQVLQPGTLLAIGCFVPFDTLGYLGAVVHRSAPPWTLVLLAVPLTTLLVATRALTRGRENARRLAVLFDAAVRAQTLSQRGAVAHALLGDARKLLRLQQVALRSDPPVSGEVGAEIHDGDTQLWIVAKAMDRARSTVTADEQALKTLAAVATDAFARLTLTSEMVHVARHDPLTDLPNRGILLDRIDHALSRARRRDGLVALLFVDLDGFKPVNDRFGHAAGDAVLIEVAGRLRACVRGADTVARLGGDEFAILFEDTDTAHVEAACERVLRAVREGAWVAGHRVPLSASAGIAYAASRDDGEGLLGKADLAMYAAKAEGKDRLVRYEDAIGHSRLERLVMVEDLRRAIAEKRIDVVYQPVVATGTGRIVGVEALARWTRDGVAVPADVFIRVAEDAGMIVDLGDVALSAVAADAATLRGSLDGSITMCVNVSAQQLMDPTFVDRVRRATVAMAGVTLVLEITEREGIDLDPVVLASMHAIADMGVSFAIDDFGVGFSSISYLTNLPVRILKADASLSEGIDTDERASALLRSVTQMGQSLGLDVIVEGIERESQMAAIGSAEGLYVQGYLLHRPMSFEQLRRVLSEDRSTSAAGLKPSAPASVRSR</sequence>
<dbReference type="InterPro" id="IPR043128">
    <property type="entry name" value="Rev_trsase/Diguanyl_cyclase"/>
</dbReference>
<dbReference type="InterPro" id="IPR052155">
    <property type="entry name" value="Biofilm_reg_signaling"/>
</dbReference>
<dbReference type="NCBIfam" id="TIGR00254">
    <property type="entry name" value="GGDEF"/>
    <property type="match status" value="1"/>
</dbReference>
<feature type="transmembrane region" description="Helical" evidence="1">
    <location>
        <begin position="12"/>
        <end position="29"/>
    </location>
</feature>
<proteinExistence type="predicted"/>
<feature type="domain" description="EAL" evidence="2">
    <location>
        <begin position="514"/>
        <end position="765"/>
    </location>
</feature>